<feature type="compositionally biased region" description="Basic residues" evidence="1">
    <location>
        <begin position="58"/>
        <end position="76"/>
    </location>
</feature>
<feature type="region of interest" description="Disordered" evidence="1">
    <location>
        <begin position="1"/>
        <end position="23"/>
    </location>
</feature>
<evidence type="ECO:0000256" key="1">
    <source>
        <dbReference type="SAM" id="MobiDB-lite"/>
    </source>
</evidence>
<reference evidence="2 3" key="1">
    <citation type="journal article" date="2024" name="Commun. Biol.">
        <title>Comparative genomic analysis of thermophilic fungi reveals convergent evolutionary adaptations and gene losses.</title>
        <authorList>
            <person name="Steindorff A.S."/>
            <person name="Aguilar-Pontes M.V."/>
            <person name="Robinson A.J."/>
            <person name="Andreopoulos B."/>
            <person name="LaButti K."/>
            <person name="Kuo A."/>
            <person name="Mondo S."/>
            <person name="Riley R."/>
            <person name="Otillar R."/>
            <person name="Haridas S."/>
            <person name="Lipzen A."/>
            <person name="Grimwood J."/>
            <person name="Schmutz J."/>
            <person name="Clum A."/>
            <person name="Reid I.D."/>
            <person name="Moisan M.C."/>
            <person name="Butler G."/>
            <person name="Nguyen T.T.M."/>
            <person name="Dewar K."/>
            <person name="Conant G."/>
            <person name="Drula E."/>
            <person name="Henrissat B."/>
            <person name="Hansel C."/>
            <person name="Singer S."/>
            <person name="Hutchinson M.I."/>
            <person name="de Vries R.P."/>
            <person name="Natvig D.O."/>
            <person name="Powell A.J."/>
            <person name="Tsang A."/>
            <person name="Grigoriev I.V."/>
        </authorList>
    </citation>
    <scope>NUCLEOTIDE SEQUENCE [LARGE SCALE GENOMIC DNA]</scope>
    <source>
        <strain evidence="2 3">CBS 494.80</strain>
    </source>
</reference>
<accession>A0ABR4CKN4</accession>
<proteinExistence type="predicted"/>
<feature type="region of interest" description="Disordered" evidence="1">
    <location>
        <begin position="38"/>
        <end position="91"/>
    </location>
</feature>
<dbReference type="EMBL" id="JAZHXI010000006">
    <property type="protein sequence ID" value="KAL2070319.1"/>
    <property type="molecule type" value="Genomic_DNA"/>
</dbReference>
<feature type="compositionally biased region" description="Pro residues" evidence="1">
    <location>
        <begin position="82"/>
        <end position="91"/>
    </location>
</feature>
<comment type="caution">
    <text evidence="2">The sequence shown here is derived from an EMBL/GenBank/DDBJ whole genome shotgun (WGS) entry which is preliminary data.</text>
</comment>
<evidence type="ECO:0000313" key="2">
    <source>
        <dbReference type="EMBL" id="KAL2070319.1"/>
    </source>
</evidence>
<protein>
    <submittedName>
        <fullName evidence="2">Uncharacterized protein</fullName>
    </submittedName>
</protein>
<gene>
    <name evidence="2" type="ORF">VTL71DRAFT_13345</name>
</gene>
<evidence type="ECO:0000313" key="3">
    <source>
        <dbReference type="Proteomes" id="UP001595075"/>
    </source>
</evidence>
<name>A0ABR4CKN4_9HELO</name>
<organism evidence="2 3">
    <name type="scientific">Oculimacula yallundae</name>
    <dbReference type="NCBI Taxonomy" id="86028"/>
    <lineage>
        <taxon>Eukaryota</taxon>
        <taxon>Fungi</taxon>
        <taxon>Dikarya</taxon>
        <taxon>Ascomycota</taxon>
        <taxon>Pezizomycotina</taxon>
        <taxon>Leotiomycetes</taxon>
        <taxon>Helotiales</taxon>
        <taxon>Ploettnerulaceae</taxon>
        <taxon>Oculimacula</taxon>
    </lineage>
</organism>
<keyword evidence="3" id="KW-1185">Reference proteome</keyword>
<sequence>MGNNARQGKRKYRNPSPPKEKIPFHVFFRSSIGQSIYPSIHPPKRLFHPSPSRDRRLCPFHRHQQPQRRHFSHPSHGHFPASPSPSPFNQS</sequence>
<dbReference type="Proteomes" id="UP001595075">
    <property type="component" value="Unassembled WGS sequence"/>
</dbReference>